<gene>
    <name evidence="2" type="ORF">G6F51_013578</name>
</gene>
<proteinExistence type="predicted"/>
<evidence type="ECO:0000256" key="1">
    <source>
        <dbReference type="SAM" id="MobiDB-lite"/>
    </source>
</evidence>
<dbReference type="EMBL" id="JAANIT010005736">
    <property type="protein sequence ID" value="KAG1531255.1"/>
    <property type="molecule type" value="Genomic_DNA"/>
</dbReference>
<evidence type="ECO:0000313" key="2">
    <source>
        <dbReference type="EMBL" id="KAG1531255.1"/>
    </source>
</evidence>
<organism evidence="2 3">
    <name type="scientific">Rhizopus oryzae</name>
    <name type="common">Mucormycosis agent</name>
    <name type="synonym">Rhizopus arrhizus var. delemar</name>
    <dbReference type="NCBI Taxonomy" id="64495"/>
    <lineage>
        <taxon>Eukaryota</taxon>
        <taxon>Fungi</taxon>
        <taxon>Fungi incertae sedis</taxon>
        <taxon>Mucoromycota</taxon>
        <taxon>Mucoromycotina</taxon>
        <taxon>Mucoromycetes</taxon>
        <taxon>Mucorales</taxon>
        <taxon>Mucorineae</taxon>
        <taxon>Rhizopodaceae</taxon>
        <taxon>Rhizopus</taxon>
    </lineage>
</organism>
<name>A0A9P6XRU8_RHIOR</name>
<comment type="caution">
    <text evidence="2">The sequence shown here is derived from an EMBL/GenBank/DDBJ whole genome shotgun (WGS) entry which is preliminary data.</text>
</comment>
<accession>A0A9P6XRU8</accession>
<sequence length="195" mass="22525">MWFKNLINFKQERCETLTQAMDRYRLFSLGAKVNMHDNTFLIGHFISKLHTVKFQEMVQATITRNLPSLVSANSNTTGESVYSARNLPISLPKEWNVLESILIKEMANLESALLNILKDKKKEENTKKLGEHDDNANTKKRKMVHQSEHINQKVSKSSVEFQQEIADLKKQGVCTFYLNMSKENMANKLVIQLDH</sequence>
<dbReference type="Proteomes" id="UP000717996">
    <property type="component" value="Unassembled WGS sequence"/>
</dbReference>
<evidence type="ECO:0000313" key="3">
    <source>
        <dbReference type="Proteomes" id="UP000717996"/>
    </source>
</evidence>
<dbReference type="AlphaFoldDB" id="A0A9P6XRU8"/>
<protein>
    <submittedName>
        <fullName evidence="2">Uncharacterized protein</fullName>
    </submittedName>
</protein>
<reference evidence="2" key="1">
    <citation type="journal article" date="2020" name="Microb. Genom.">
        <title>Genetic diversity of clinical and environmental Mucorales isolates obtained from an investigation of mucormycosis cases among solid organ transplant recipients.</title>
        <authorList>
            <person name="Nguyen M.H."/>
            <person name="Kaul D."/>
            <person name="Muto C."/>
            <person name="Cheng S.J."/>
            <person name="Richter R.A."/>
            <person name="Bruno V.M."/>
            <person name="Liu G."/>
            <person name="Beyhan S."/>
            <person name="Sundermann A.J."/>
            <person name="Mounaud S."/>
            <person name="Pasculle A.W."/>
            <person name="Nierman W.C."/>
            <person name="Driscoll E."/>
            <person name="Cumbie R."/>
            <person name="Clancy C.J."/>
            <person name="Dupont C.L."/>
        </authorList>
    </citation>
    <scope>NUCLEOTIDE SEQUENCE</scope>
    <source>
        <strain evidence="2">GL16</strain>
    </source>
</reference>
<feature type="compositionally biased region" description="Basic and acidic residues" evidence="1">
    <location>
        <begin position="125"/>
        <end position="137"/>
    </location>
</feature>
<feature type="region of interest" description="Disordered" evidence="1">
    <location>
        <begin position="125"/>
        <end position="155"/>
    </location>
</feature>